<feature type="transmembrane region" description="Helical" evidence="1">
    <location>
        <begin position="144"/>
        <end position="163"/>
    </location>
</feature>
<sequence length="403" mass="45618">MVCLNENQVDEIRQLIEARGAEMEELTNDLLDHICCMIEDRMSLESDFHKVLQETMAVFGNNGIRNIQDETTFLLTKNILAMKKTTHIIGITSAILLLLATLFKIYHWPGAGMMYVLGGFLLSFIFLPLMLTIKIKEKISKPRIWLNVAGTLSGFIMVNGIFFKVMHWPYANMLTTAGMIIALFVFLPLYIYAYIRNKEMRTTTITTAVLVVGAMSMLFALVKLHNSGVVTEAMANIHYNMNNEIDHTIAFNEVLFNELKNDSTVDVNLINEVKTKAAKINETIQVMNLQFSLAGNEKLAENEIKQALDNNYPSIMNGKGDLNAIRSGSATIEDLMLDVTNFEGLLQQVFGSEYKVNMNKSNFDIYSNSQYNDFPLEIVVNDLTFLNIEVQRQYTSLLLAIKK</sequence>
<proteinExistence type="predicted"/>
<evidence type="ECO:0000313" key="3">
    <source>
        <dbReference type="Proteomes" id="UP000321721"/>
    </source>
</evidence>
<keyword evidence="3" id="KW-1185">Reference proteome</keyword>
<keyword evidence="1" id="KW-0472">Membrane</keyword>
<keyword evidence="1" id="KW-1133">Transmembrane helix</keyword>
<reference evidence="2 3" key="1">
    <citation type="submission" date="2019-08" db="EMBL/GenBank/DDBJ databases">
        <title>Genome of Vicingus serpentipes NCIMB 15042.</title>
        <authorList>
            <person name="Bowman J.P."/>
        </authorList>
    </citation>
    <scope>NUCLEOTIDE SEQUENCE [LARGE SCALE GENOMIC DNA]</scope>
    <source>
        <strain evidence="2 3">NCIMB 15042</strain>
    </source>
</reference>
<protein>
    <submittedName>
        <fullName evidence="2">Tripartite tricarboxylate transporter TctB family protein</fullName>
    </submittedName>
</protein>
<feature type="transmembrane region" description="Helical" evidence="1">
    <location>
        <begin position="169"/>
        <end position="192"/>
    </location>
</feature>
<dbReference type="AlphaFoldDB" id="A0A5C6RZY9"/>
<feature type="transmembrane region" description="Helical" evidence="1">
    <location>
        <begin position="204"/>
        <end position="222"/>
    </location>
</feature>
<evidence type="ECO:0000313" key="2">
    <source>
        <dbReference type="EMBL" id="TXB66932.1"/>
    </source>
</evidence>
<dbReference type="OrthoDB" id="1134798at2"/>
<accession>A0A5C6RZY9</accession>
<dbReference type="RefSeq" id="WP_147098009.1">
    <property type="nucleotide sequence ID" value="NZ_VOOS01000001.1"/>
</dbReference>
<dbReference type="Proteomes" id="UP000321721">
    <property type="component" value="Unassembled WGS sequence"/>
</dbReference>
<gene>
    <name evidence="2" type="ORF">FRY74_01760</name>
</gene>
<keyword evidence="1" id="KW-0812">Transmembrane</keyword>
<name>A0A5C6RZY9_9FLAO</name>
<feature type="transmembrane region" description="Helical" evidence="1">
    <location>
        <begin position="87"/>
        <end position="106"/>
    </location>
</feature>
<evidence type="ECO:0000256" key="1">
    <source>
        <dbReference type="SAM" id="Phobius"/>
    </source>
</evidence>
<feature type="transmembrane region" description="Helical" evidence="1">
    <location>
        <begin position="112"/>
        <end position="132"/>
    </location>
</feature>
<comment type="caution">
    <text evidence="2">The sequence shown here is derived from an EMBL/GenBank/DDBJ whole genome shotgun (WGS) entry which is preliminary data.</text>
</comment>
<organism evidence="2 3">
    <name type="scientific">Vicingus serpentipes</name>
    <dbReference type="NCBI Taxonomy" id="1926625"/>
    <lineage>
        <taxon>Bacteria</taxon>
        <taxon>Pseudomonadati</taxon>
        <taxon>Bacteroidota</taxon>
        <taxon>Flavobacteriia</taxon>
        <taxon>Flavobacteriales</taxon>
        <taxon>Vicingaceae</taxon>
        <taxon>Vicingus</taxon>
    </lineage>
</organism>
<dbReference type="EMBL" id="VOOS01000001">
    <property type="protein sequence ID" value="TXB66932.1"/>
    <property type="molecule type" value="Genomic_DNA"/>
</dbReference>